<gene>
    <name evidence="1" type="ORF">AVDCRST_MAG76-3819</name>
</gene>
<accession>A0A6J4JFN7</accession>
<feature type="non-terminal residue" evidence="1">
    <location>
        <position position="45"/>
    </location>
</feature>
<name>A0A6J4JFN7_9ACTN</name>
<reference evidence="1" key="1">
    <citation type="submission" date="2020-02" db="EMBL/GenBank/DDBJ databases">
        <authorList>
            <person name="Meier V. D."/>
        </authorList>
    </citation>
    <scope>NUCLEOTIDE SEQUENCE</scope>
    <source>
        <strain evidence="1">AVDCRST_MAG76</strain>
    </source>
</reference>
<organism evidence="1">
    <name type="scientific">uncultured Acidimicrobiales bacterium</name>
    <dbReference type="NCBI Taxonomy" id="310071"/>
    <lineage>
        <taxon>Bacteria</taxon>
        <taxon>Bacillati</taxon>
        <taxon>Actinomycetota</taxon>
        <taxon>Acidimicrobiia</taxon>
        <taxon>Acidimicrobiales</taxon>
        <taxon>environmental samples</taxon>
    </lineage>
</organism>
<sequence>CCGCFVMVSIWCCWQEWPPDPWWPSHRVHEPETVRQLRFPTVRGR</sequence>
<evidence type="ECO:0000313" key="1">
    <source>
        <dbReference type="EMBL" id="CAA9277918.1"/>
    </source>
</evidence>
<dbReference type="EMBL" id="CADCSZ010000222">
    <property type="protein sequence ID" value="CAA9277918.1"/>
    <property type="molecule type" value="Genomic_DNA"/>
</dbReference>
<dbReference type="AlphaFoldDB" id="A0A6J4JFN7"/>
<proteinExistence type="predicted"/>
<feature type="non-terminal residue" evidence="1">
    <location>
        <position position="1"/>
    </location>
</feature>
<protein>
    <submittedName>
        <fullName evidence="1">Uncharacterized protein</fullName>
    </submittedName>
</protein>